<evidence type="ECO:0000313" key="2">
    <source>
        <dbReference type="EMBL" id="TXF10350.1"/>
    </source>
</evidence>
<name>A0A5C7ET76_9PROT</name>
<sequence>MWAVLPAAFIAAFFVVAVMVAVGALLRFPWWFLAPAVSMGFEWALRALAKRPWRRVRPPGERWAY</sequence>
<gene>
    <name evidence="2" type="ORF">FR698_15620</name>
</gene>
<keyword evidence="3" id="KW-1185">Reference proteome</keyword>
<protein>
    <submittedName>
        <fullName evidence="2">Uncharacterized protein</fullName>
    </submittedName>
</protein>
<dbReference type="RefSeq" id="WP_147801117.1">
    <property type="nucleotide sequence ID" value="NZ_VPFL01000034.1"/>
</dbReference>
<feature type="transmembrane region" description="Helical" evidence="1">
    <location>
        <begin position="7"/>
        <end position="26"/>
    </location>
</feature>
<accession>A0A5C7ET76</accession>
<comment type="caution">
    <text evidence="2">The sequence shown here is derived from an EMBL/GenBank/DDBJ whole genome shotgun (WGS) entry which is preliminary data.</text>
</comment>
<dbReference type="EMBL" id="VPFL01000034">
    <property type="protein sequence ID" value="TXF10350.1"/>
    <property type="molecule type" value="Genomic_DNA"/>
</dbReference>
<keyword evidence="1" id="KW-0472">Membrane</keyword>
<keyword evidence="1" id="KW-1133">Transmembrane helix</keyword>
<reference evidence="2 3" key="1">
    <citation type="submission" date="2019-08" db="EMBL/GenBank/DDBJ databases">
        <title>Pelomicrobium methylotrophicum gen. nov., sp. nov. a moderately thermophilic, facultatively anaerobic, lithoautotrophic and methylotrophic bacterium isolated from a terrestrial mud volcano.</title>
        <authorList>
            <person name="Slobodkina G.B."/>
            <person name="Merkel A.Y."/>
            <person name="Slobodkin A.I."/>
        </authorList>
    </citation>
    <scope>NUCLEOTIDE SEQUENCE [LARGE SCALE GENOMIC DNA]</scope>
    <source>
        <strain evidence="2 3">SM250</strain>
    </source>
</reference>
<proteinExistence type="predicted"/>
<organism evidence="2 3">
    <name type="scientific">Pelomicrobium methylotrophicum</name>
    <dbReference type="NCBI Taxonomy" id="2602750"/>
    <lineage>
        <taxon>Bacteria</taxon>
        <taxon>Pseudomonadati</taxon>
        <taxon>Pseudomonadota</taxon>
        <taxon>Hydrogenophilia</taxon>
        <taxon>Hydrogenophilia incertae sedis</taxon>
        <taxon>Pelomicrobium</taxon>
    </lineage>
</organism>
<dbReference type="AlphaFoldDB" id="A0A5C7ET76"/>
<feature type="transmembrane region" description="Helical" evidence="1">
    <location>
        <begin position="32"/>
        <end position="49"/>
    </location>
</feature>
<evidence type="ECO:0000256" key="1">
    <source>
        <dbReference type="SAM" id="Phobius"/>
    </source>
</evidence>
<dbReference type="Proteomes" id="UP000321201">
    <property type="component" value="Unassembled WGS sequence"/>
</dbReference>
<keyword evidence="1" id="KW-0812">Transmembrane</keyword>
<dbReference type="InParanoid" id="A0A5C7ET76"/>
<evidence type="ECO:0000313" key="3">
    <source>
        <dbReference type="Proteomes" id="UP000321201"/>
    </source>
</evidence>